<dbReference type="SMART" id="SM00320">
    <property type="entry name" value="WD40"/>
    <property type="match status" value="5"/>
</dbReference>
<dbReference type="InterPro" id="IPR015943">
    <property type="entry name" value="WD40/YVTN_repeat-like_dom_sf"/>
</dbReference>
<dbReference type="InterPro" id="IPR000357">
    <property type="entry name" value="HEAT"/>
</dbReference>
<evidence type="ECO:0000259" key="5">
    <source>
        <dbReference type="SMART" id="SM01302"/>
    </source>
</evidence>
<evidence type="ECO:0000313" key="6">
    <source>
        <dbReference type="EMBL" id="RKP25316.1"/>
    </source>
</evidence>
<proteinExistence type="inferred from homology"/>
<evidence type="ECO:0000256" key="1">
    <source>
        <dbReference type="ARBA" id="ARBA00009257"/>
    </source>
</evidence>
<dbReference type="OrthoDB" id="10262360at2759"/>
<accession>A0A4P9YYX5</accession>
<dbReference type="SUPFAM" id="SSF50978">
    <property type="entry name" value="WD40 repeat-like"/>
    <property type="match status" value="1"/>
</dbReference>
<feature type="region of interest" description="Disordered" evidence="4">
    <location>
        <begin position="667"/>
        <end position="688"/>
    </location>
</feature>
<evidence type="ECO:0000256" key="2">
    <source>
        <dbReference type="ARBA" id="ARBA00022574"/>
    </source>
</evidence>
<dbReference type="GO" id="GO:0030307">
    <property type="term" value="P:positive regulation of cell growth"/>
    <property type="evidence" value="ECO:0007669"/>
    <property type="project" value="TreeGrafter"/>
</dbReference>
<dbReference type="Pfam" id="PF02985">
    <property type="entry name" value="HEAT"/>
    <property type="match status" value="1"/>
</dbReference>
<keyword evidence="7" id="KW-1185">Reference proteome</keyword>
<feature type="non-terminal residue" evidence="6">
    <location>
        <position position="1"/>
    </location>
</feature>
<dbReference type="SMART" id="SM01302">
    <property type="entry name" value="Raptor_N"/>
    <property type="match status" value="1"/>
</dbReference>
<dbReference type="InterPro" id="IPR011989">
    <property type="entry name" value="ARM-like"/>
</dbReference>
<dbReference type="InterPro" id="IPR036322">
    <property type="entry name" value="WD40_repeat_dom_sf"/>
</dbReference>
<dbReference type="InterPro" id="IPR016024">
    <property type="entry name" value="ARM-type_fold"/>
</dbReference>
<feature type="non-terminal residue" evidence="6">
    <location>
        <position position="1198"/>
    </location>
</feature>
<dbReference type="SUPFAM" id="SSF48371">
    <property type="entry name" value="ARM repeat"/>
    <property type="match status" value="1"/>
</dbReference>
<feature type="region of interest" description="Disordered" evidence="4">
    <location>
        <begin position="173"/>
        <end position="193"/>
    </location>
</feature>
<comment type="similarity">
    <text evidence="1">Belongs to the WD repeat RAPTOR family.</text>
</comment>
<dbReference type="PANTHER" id="PTHR12848:SF16">
    <property type="entry name" value="REGULATORY-ASSOCIATED PROTEIN OF MTOR"/>
    <property type="match status" value="1"/>
</dbReference>
<dbReference type="Proteomes" id="UP000278143">
    <property type="component" value="Unassembled WGS sequence"/>
</dbReference>
<name>A0A4P9YYX5_9FUNG</name>
<dbReference type="InterPro" id="IPR029347">
    <property type="entry name" value="Raptor_N"/>
</dbReference>
<dbReference type="GO" id="GO:0071230">
    <property type="term" value="P:cellular response to amino acid stimulus"/>
    <property type="evidence" value="ECO:0007669"/>
    <property type="project" value="TreeGrafter"/>
</dbReference>
<evidence type="ECO:0000256" key="4">
    <source>
        <dbReference type="SAM" id="MobiDB-lite"/>
    </source>
</evidence>
<dbReference type="AlphaFoldDB" id="A0A4P9YYX5"/>
<dbReference type="EMBL" id="KZ989799">
    <property type="protein sequence ID" value="RKP25316.1"/>
    <property type="molecule type" value="Genomic_DNA"/>
</dbReference>
<dbReference type="InterPro" id="IPR001680">
    <property type="entry name" value="WD40_rpt"/>
</dbReference>
<dbReference type="GO" id="GO:0009267">
    <property type="term" value="P:cellular response to starvation"/>
    <property type="evidence" value="ECO:0007669"/>
    <property type="project" value="TreeGrafter"/>
</dbReference>
<dbReference type="GO" id="GO:0030674">
    <property type="term" value="F:protein-macromolecule adaptor activity"/>
    <property type="evidence" value="ECO:0007669"/>
    <property type="project" value="TreeGrafter"/>
</dbReference>
<evidence type="ECO:0000256" key="3">
    <source>
        <dbReference type="ARBA" id="ARBA00022737"/>
    </source>
</evidence>
<protein>
    <submittedName>
        <fullName evidence="6">Raptor N-terminal caspase like domain-containing protein</fullName>
    </submittedName>
</protein>
<keyword evidence="3" id="KW-0677">Repeat</keyword>
<dbReference type="Pfam" id="PF00400">
    <property type="entry name" value="WD40"/>
    <property type="match status" value="1"/>
</dbReference>
<keyword evidence="2" id="KW-0853">WD repeat</keyword>
<evidence type="ECO:0000313" key="7">
    <source>
        <dbReference type="Proteomes" id="UP000278143"/>
    </source>
</evidence>
<dbReference type="GO" id="GO:0005737">
    <property type="term" value="C:cytoplasm"/>
    <property type="evidence" value="ECO:0007669"/>
    <property type="project" value="TreeGrafter"/>
</dbReference>
<dbReference type="GO" id="GO:0010506">
    <property type="term" value="P:regulation of autophagy"/>
    <property type="evidence" value="ECO:0007669"/>
    <property type="project" value="TreeGrafter"/>
</dbReference>
<dbReference type="PANTHER" id="PTHR12848">
    <property type="entry name" value="REGULATORY-ASSOCIATED PROTEIN OF MTOR"/>
    <property type="match status" value="1"/>
</dbReference>
<gene>
    <name evidence="6" type="ORF">SYNPS1DRAFT_1697</name>
</gene>
<dbReference type="GO" id="GO:0031931">
    <property type="term" value="C:TORC1 complex"/>
    <property type="evidence" value="ECO:0007669"/>
    <property type="project" value="InterPro"/>
</dbReference>
<organism evidence="6 7">
    <name type="scientific">Syncephalis pseudoplumigaleata</name>
    <dbReference type="NCBI Taxonomy" id="1712513"/>
    <lineage>
        <taxon>Eukaryota</taxon>
        <taxon>Fungi</taxon>
        <taxon>Fungi incertae sedis</taxon>
        <taxon>Zoopagomycota</taxon>
        <taxon>Zoopagomycotina</taxon>
        <taxon>Zoopagomycetes</taxon>
        <taxon>Zoopagales</taxon>
        <taxon>Piptocephalidaceae</taxon>
        <taxon>Syncephalis</taxon>
    </lineage>
</organism>
<dbReference type="Gene3D" id="1.25.10.10">
    <property type="entry name" value="Leucine-rich Repeat Variant"/>
    <property type="match status" value="1"/>
</dbReference>
<reference evidence="7" key="1">
    <citation type="journal article" date="2018" name="Nat. Microbiol.">
        <title>Leveraging single-cell genomics to expand the fungal tree of life.</title>
        <authorList>
            <person name="Ahrendt S.R."/>
            <person name="Quandt C.A."/>
            <person name="Ciobanu D."/>
            <person name="Clum A."/>
            <person name="Salamov A."/>
            <person name="Andreopoulos B."/>
            <person name="Cheng J.F."/>
            <person name="Woyke T."/>
            <person name="Pelin A."/>
            <person name="Henrissat B."/>
            <person name="Reynolds N.K."/>
            <person name="Benny G.L."/>
            <person name="Smith M.E."/>
            <person name="James T.Y."/>
            <person name="Grigoriev I.V."/>
        </authorList>
    </citation>
    <scope>NUCLEOTIDE SEQUENCE [LARGE SCALE GENOMIC DNA]</scope>
    <source>
        <strain evidence="7">Benny S71-1</strain>
    </source>
</reference>
<feature type="domain" description="Raptor N-terminal CASPase-like" evidence="5">
    <location>
        <begin position="12"/>
        <end position="165"/>
    </location>
</feature>
<dbReference type="GO" id="GO:0031929">
    <property type="term" value="P:TOR signaling"/>
    <property type="evidence" value="ECO:0007669"/>
    <property type="project" value="InterPro"/>
</dbReference>
<dbReference type="PRINTS" id="PR01547">
    <property type="entry name" value="YEAST176DUF"/>
</dbReference>
<sequence>KSSRSNWRIRERVKTAAGLLTLCLHIGVDPPDVVKTSPCARLECWIDPYSMSTQRALDTIGHALKQQYEVWQPRARYKLLLDPAVEAAKKLCCALRRSTRDDRILFHYNGHGVPKPTASGEIWVFNKAYTQYIPVSLYDLQSWLGSPCIYVYDCSAAGNIVAAFDRFARQRDAEAERRRQSSGQSLRGSHPPAPMSDCIQLAACSANEVLPMNPTLPADLFSACLTTPIAMALRWFVLQTPMLGVSISPDDVMKPPGSLTDRRSPLGEINWIFTAVTDTIAWSVLPPALFKRLFRQDIMVATMFRNFLLADRIMRHYKCTPVSSPALPPTHQHPMWQAWDLVVDMFVMQMPALLEASANDAPLPYRPSTFFAEQLTAFEVWLKHGQVTRQPPEQLPIILQVLLSQVHRMRALVLLSRFLDLGAWAVNQALSVGIFPYVLKLLQSSAVELRPVLIFIWARMLAVDHECAQDLVKGESYAYFVKVLSPNQPTPPQQQVAASLSEHRAMCAFVISMISRHTDVGRRLCLNAGVMAMCMAHATDPDYLLRQWCCLCLGQLWRGFPDAKWVAIRDGVHDRLLDMLEDPVPEVRAAALFALSTLVGDLDLTEQVVHVEHNIAVRALAASEDASPLVRRELVCLLSVVIHRYPEQFQGAAAAFLEESRHWPSASTLANEERSAAAAGGGRRRRDRPYNATIQDTMYGCAWCALLVLSVDPYAPVAIYASSVVDYVHDQLYDSGQIAAVMASIPGSPASGHDVPTTPTSRPSPATQRITSTLKRSASGTMSALRNIYNFGYGLTGSGSMASGAVSAGGGHSGMTPTTPEEQVLMADSLPLPSKLFDWCCTYFLEPQIRTAENLEPGSEGYNARSWRRTRNERVLQETVPYHEEAATLPWHRSYGVLNEELSVQLLRFHTYAPQLLACDGQHTISVWDWEQQTRVHSFLNGNNASSRITSMDLINEEDLALLLVGSDDGAIRLYRNYDTAGVELVSSWRALVDRIPSNYSSGLVTEWQQNNGTLLVGGDARVVRVWSAEREVCIEDIYTHSDSCVTSLTSDPMSNHLFIAGCGDGVVRVFDRRHPPRESLVISWNEHPAWLLNVHQPQNRPHDLLSASMAGDIKLWDIRQVDSVLTIEADTNGLTAFAVHDHTPVMASSGTQGVALWDFYGQVIGTPRSHGGMFGHRSVSPTTLAFHPRRPMLAMGG</sequence>
<dbReference type="InterPro" id="IPR004083">
    <property type="entry name" value="Raptor"/>
</dbReference>
<dbReference type="Gene3D" id="2.130.10.10">
    <property type="entry name" value="YVTN repeat-like/Quinoprotein amine dehydrogenase"/>
    <property type="match status" value="2"/>
</dbReference>
<dbReference type="Pfam" id="PF14538">
    <property type="entry name" value="Raptor_N"/>
    <property type="match status" value="1"/>
</dbReference>